<dbReference type="GO" id="GO:0046872">
    <property type="term" value="F:metal ion binding"/>
    <property type="evidence" value="ECO:0007669"/>
    <property type="project" value="UniProtKB-KW"/>
</dbReference>
<evidence type="ECO:0000256" key="12">
    <source>
        <dbReference type="SAM" id="Phobius"/>
    </source>
</evidence>
<accession>A0A3E1NUB7</accession>
<evidence type="ECO:0000256" key="2">
    <source>
        <dbReference type="ARBA" id="ARBA00004141"/>
    </source>
</evidence>
<feature type="transmembrane region" description="Helical" evidence="12">
    <location>
        <begin position="141"/>
        <end position="161"/>
    </location>
</feature>
<evidence type="ECO:0000256" key="10">
    <source>
        <dbReference type="ARBA" id="ARBA00023049"/>
    </source>
</evidence>
<evidence type="ECO:0000256" key="3">
    <source>
        <dbReference type="ARBA" id="ARBA00007931"/>
    </source>
</evidence>
<feature type="transmembrane region" description="Helical" evidence="12">
    <location>
        <begin position="100"/>
        <end position="121"/>
    </location>
</feature>
<dbReference type="InterPro" id="IPR008915">
    <property type="entry name" value="Peptidase_M50"/>
</dbReference>
<dbReference type="PANTHER" id="PTHR39188:SF3">
    <property type="entry name" value="STAGE IV SPORULATION PROTEIN FB"/>
    <property type="match status" value="1"/>
</dbReference>
<keyword evidence="11 12" id="KW-0472">Membrane</keyword>
<evidence type="ECO:0000256" key="11">
    <source>
        <dbReference type="ARBA" id="ARBA00023136"/>
    </source>
</evidence>
<dbReference type="EMBL" id="QTJV01000013">
    <property type="protein sequence ID" value="RFM31506.1"/>
    <property type="molecule type" value="Genomic_DNA"/>
</dbReference>
<comment type="cofactor">
    <cofactor evidence="1">
        <name>Zn(2+)</name>
        <dbReference type="ChEBI" id="CHEBI:29105"/>
    </cofactor>
</comment>
<feature type="transmembrane region" description="Helical" evidence="12">
    <location>
        <begin position="12"/>
        <end position="30"/>
    </location>
</feature>
<keyword evidence="10" id="KW-0482">Metalloprotease</keyword>
<dbReference type="GO" id="GO:0016020">
    <property type="term" value="C:membrane"/>
    <property type="evidence" value="ECO:0007669"/>
    <property type="project" value="UniProtKB-SubCell"/>
</dbReference>
<proteinExistence type="inferred from homology"/>
<keyword evidence="7" id="KW-0378">Hydrolase</keyword>
<dbReference type="PANTHER" id="PTHR39188">
    <property type="entry name" value="MEMBRANE-ASSOCIATED ZINC METALLOPROTEASE M50B"/>
    <property type="match status" value="1"/>
</dbReference>
<dbReference type="Pfam" id="PF02163">
    <property type="entry name" value="Peptidase_M50"/>
    <property type="match status" value="2"/>
</dbReference>
<evidence type="ECO:0000313" key="15">
    <source>
        <dbReference type="Proteomes" id="UP000261174"/>
    </source>
</evidence>
<dbReference type="GO" id="GO:0008237">
    <property type="term" value="F:metallopeptidase activity"/>
    <property type="evidence" value="ECO:0007669"/>
    <property type="project" value="UniProtKB-KW"/>
</dbReference>
<gene>
    <name evidence="14" type="ORF">DXN04_27680</name>
</gene>
<keyword evidence="15" id="KW-1185">Reference proteome</keyword>
<comment type="similarity">
    <text evidence="3">Belongs to the peptidase M50B family.</text>
</comment>
<evidence type="ECO:0000256" key="7">
    <source>
        <dbReference type="ARBA" id="ARBA00022801"/>
    </source>
</evidence>
<comment type="caution">
    <text evidence="14">The sequence shown here is derived from an EMBL/GenBank/DDBJ whole genome shotgun (WGS) entry which is preliminary data.</text>
</comment>
<feature type="transmembrane region" description="Helical" evidence="12">
    <location>
        <begin position="50"/>
        <end position="70"/>
    </location>
</feature>
<organism evidence="14 15">
    <name type="scientific">Chitinophaga silvisoli</name>
    <dbReference type="NCBI Taxonomy" id="2291814"/>
    <lineage>
        <taxon>Bacteria</taxon>
        <taxon>Pseudomonadati</taxon>
        <taxon>Bacteroidota</taxon>
        <taxon>Chitinophagia</taxon>
        <taxon>Chitinophagales</taxon>
        <taxon>Chitinophagaceae</taxon>
        <taxon>Chitinophaga</taxon>
    </lineage>
</organism>
<feature type="domain" description="Peptidase M50" evidence="13">
    <location>
        <begin position="139"/>
        <end position="193"/>
    </location>
</feature>
<evidence type="ECO:0000256" key="4">
    <source>
        <dbReference type="ARBA" id="ARBA00022670"/>
    </source>
</evidence>
<sequence>MKNPIKTFFLKGIPIQIHWTVLLLIFWVLITQVISREPANTVLLTIGELLVVFVCVFMHEMGHALAASYYKISIRKIQLLPVGGLTYFSRQPANPRQETVISLAGPLVNICLAIITLPFLPAGTAFWKLSIIWGDWHPGNLFHFIYNINIALAIINLLPALPMDGGKIIKGVMGLFLSPYMAFRTTLIITRTFSLLLTFAGLFTGNLLLILFGSFLLFLSTIEKDNYIISFLLKDENVADVISHDFKQIDVQNSQEEILQIICSCNDRYFVLTDNENVVGILDKEIILFSFLTNRKAVALKNIVIPDITPIPLDNKLTDIWNQLPSKADVFLPVTSPNKKVLGVISRDNIISTLLNQAMTAHREPFALAFILPLLLSLFSIQQKPSVDTTGYYSHAMRILHDTPTLTWKYNPTPPLQGAILPYKRIVAFYGNLYSPNMGILGELPPEKMKAQLLSESQKWAAADPLFPVQPALHYIAVTAQQKPGKDKKYRLRMPASQIDSIIKIAHQINAIIFLDVQVGHSSLQEELVTLEKYLQLPDVHLGIDPEYSMKNNAIPCSEIGTFDAADINFACSYLQDLVLKYHLPPKILIVHRFTQSMVTNYRNIKICEQVQIVINMDGFGFPAKKKDSYKYFVAKEPVQYTGFKLFYKNDITPARQTIMQPDEILKLFPIPVYIQYQ</sequence>
<dbReference type="Proteomes" id="UP000261174">
    <property type="component" value="Unassembled WGS sequence"/>
</dbReference>
<dbReference type="OrthoDB" id="9812120at2"/>
<protein>
    <recommendedName>
        <fullName evidence="13">Peptidase M50 domain-containing protein</fullName>
    </recommendedName>
</protein>
<keyword evidence="8" id="KW-0862">Zinc</keyword>
<evidence type="ECO:0000256" key="6">
    <source>
        <dbReference type="ARBA" id="ARBA00022723"/>
    </source>
</evidence>
<evidence type="ECO:0000256" key="8">
    <source>
        <dbReference type="ARBA" id="ARBA00022833"/>
    </source>
</evidence>
<dbReference type="Gene3D" id="3.10.580.10">
    <property type="entry name" value="CBS-domain"/>
    <property type="match status" value="1"/>
</dbReference>
<dbReference type="InterPro" id="IPR046342">
    <property type="entry name" value="CBS_dom_sf"/>
</dbReference>
<keyword evidence="4" id="KW-0645">Protease</keyword>
<dbReference type="RefSeq" id="WP_116856662.1">
    <property type="nucleotide sequence ID" value="NZ_QTJV01000013.1"/>
</dbReference>
<dbReference type="CDD" id="cd06161">
    <property type="entry name" value="S2P-M50_SpoIVFB"/>
    <property type="match status" value="1"/>
</dbReference>
<evidence type="ECO:0000259" key="13">
    <source>
        <dbReference type="Pfam" id="PF02163"/>
    </source>
</evidence>
<feature type="transmembrane region" description="Helical" evidence="12">
    <location>
        <begin position="195"/>
        <end position="219"/>
    </location>
</feature>
<dbReference type="SUPFAM" id="SSF54631">
    <property type="entry name" value="CBS-domain pair"/>
    <property type="match status" value="1"/>
</dbReference>
<comment type="subcellular location">
    <subcellularLocation>
        <location evidence="2">Membrane</location>
        <topology evidence="2">Multi-pass membrane protein</topology>
    </subcellularLocation>
</comment>
<evidence type="ECO:0000256" key="9">
    <source>
        <dbReference type="ARBA" id="ARBA00022989"/>
    </source>
</evidence>
<name>A0A3E1NUB7_9BACT</name>
<keyword evidence="6" id="KW-0479">Metal-binding</keyword>
<feature type="domain" description="Peptidase M50" evidence="13">
    <location>
        <begin position="49"/>
        <end position="119"/>
    </location>
</feature>
<reference evidence="14 15" key="1">
    <citation type="submission" date="2018-08" db="EMBL/GenBank/DDBJ databases">
        <title>Chitinophaga sp. K20C18050901, a novel bacterium isolated from forest soil.</title>
        <authorList>
            <person name="Wang C."/>
        </authorList>
    </citation>
    <scope>NUCLEOTIDE SEQUENCE [LARGE SCALE GENOMIC DNA]</scope>
    <source>
        <strain evidence="14 15">K20C18050901</strain>
    </source>
</reference>
<dbReference type="GO" id="GO:0006508">
    <property type="term" value="P:proteolysis"/>
    <property type="evidence" value="ECO:0007669"/>
    <property type="project" value="UniProtKB-KW"/>
</dbReference>
<dbReference type="AlphaFoldDB" id="A0A3E1NUB7"/>
<evidence type="ECO:0000313" key="14">
    <source>
        <dbReference type="EMBL" id="RFM31506.1"/>
    </source>
</evidence>
<evidence type="ECO:0000256" key="5">
    <source>
        <dbReference type="ARBA" id="ARBA00022692"/>
    </source>
</evidence>
<evidence type="ECO:0000256" key="1">
    <source>
        <dbReference type="ARBA" id="ARBA00001947"/>
    </source>
</evidence>
<keyword evidence="5 12" id="KW-0812">Transmembrane</keyword>
<keyword evidence="9 12" id="KW-1133">Transmembrane helix</keyword>